<comment type="caution">
    <text evidence="1">The sequence shown here is derived from an EMBL/GenBank/DDBJ whole genome shotgun (WGS) entry which is preliminary data.</text>
</comment>
<dbReference type="Proteomes" id="UP000037460">
    <property type="component" value="Unassembled WGS sequence"/>
</dbReference>
<reference evidence="2" key="1">
    <citation type="journal article" date="2015" name="PLoS Genet.">
        <title>Genome Sequence and Transcriptome Analyses of Chrysochromulina tobin: Metabolic Tools for Enhanced Algal Fitness in the Prominent Order Prymnesiales (Haptophyceae).</title>
        <authorList>
            <person name="Hovde B.T."/>
            <person name="Deodato C.R."/>
            <person name="Hunsperger H.M."/>
            <person name="Ryken S.A."/>
            <person name="Yost W."/>
            <person name="Jha R.K."/>
            <person name="Patterson J."/>
            <person name="Monnat R.J. Jr."/>
            <person name="Barlow S.B."/>
            <person name="Starkenburg S.R."/>
            <person name="Cattolico R.A."/>
        </authorList>
    </citation>
    <scope>NUCLEOTIDE SEQUENCE</scope>
    <source>
        <strain evidence="2">CCMP291</strain>
    </source>
</reference>
<evidence type="ECO:0000313" key="1">
    <source>
        <dbReference type="EMBL" id="KOO34182.1"/>
    </source>
</evidence>
<organism evidence="1 2">
    <name type="scientific">Chrysochromulina tobinii</name>
    <dbReference type="NCBI Taxonomy" id="1460289"/>
    <lineage>
        <taxon>Eukaryota</taxon>
        <taxon>Haptista</taxon>
        <taxon>Haptophyta</taxon>
        <taxon>Prymnesiophyceae</taxon>
        <taxon>Prymnesiales</taxon>
        <taxon>Chrysochromulinaceae</taxon>
        <taxon>Chrysochromulina</taxon>
    </lineage>
</organism>
<accession>A0A0M0K6E8</accession>
<evidence type="ECO:0000313" key="2">
    <source>
        <dbReference type="Proteomes" id="UP000037460"/>
    </source>
</evidence>
<gene>
    <name evidence="1" type="ORF">Ctob_007986</name>
</gene>
<dbReference type="AlphaFoldDB" id="A0A0M0K6E8"/>
<keyword evidence="2" id="KW-1185">Reference proteome</keyword>
<protein>
    <submittedName>
        <fullName evidence="1">Uncharacterized protein</fullName>
    </submittedName>
</protein>
<name>A0A0M0K6E8_9EUKA</name>
<dbReference type="EMBL" id="JWZX01001303">
    <property type="protein sequence ID" value="KOO34182.1"/>
    <property type="molecule type" value="Genomic_DNA"/>
</dbReference>
<sequence>MTTECLPHQARVTIMTLYNLPPIMGTALMDEWSNKTPDEAHAILAGQDVMVTNQSDKDIQLAKLKVLNKRLRLPLIASDGS</sequence>
<proteinExistence type="predicted"/>